<feature type="transmembrane region" description="Helical" evidence="1">
    <location>
        <begin position="57"/>
        <end position="88"/>
    </location>
</feature>
<feature type="transmembrane region" description="Helical" evidence="1">
    <location>
        <begin position="174"/>
        <end position="197"/>
    </location>
</feature>
<keyword evidence="3" id="KW-1185">Reference proteome</keyword>
<feature type="transmembrane region" description="Helical" evidence="1">
    <location>
        <begin position="12"/>
        <end position="37"/>
    </location>
</feature>
<evidence type="ECO:0000313" key="2">
    <source>
        <dbReference type="EMBL" id="RNC98880.1"/>
    </source>
</evidence>
<dbReference type="OrthoDB" id="2987886at2"/>
<keyword evidence="1" id="KW-1133">Transmembrane helix</keyword>
<sequence length="314" mass="34872">MPNNQTKRLAHGAMMIALFTILIAIAFYVPMISLIASLFAPLPIAWYSAKYNRSSSILVAVLGCIISFFFGGLIILPFSFIFAAIGVVMGDALRLKKSKVFLLMSTGVTILITLAIEYLISLKLLETDIIKESLKLMRESYSQAMTLSESLTGQQSAMNAELMNVLFDTMETTIPASITIAVFLLAFIVITTNLPLLKRFGVNVPKFSAFKNMRLPKAVLWYYLIVLTINLFISPEAGTALFVICLNFSVVLWLLLTLQGISFVHFCLDAYGSPSFLKVLVTIMAIPFYSFFVLIGIVDLGFDIRSFFKGKIQK</sequence>
<protein>
    <submittedName>
        <fullName evidence="2">DUF2232 domain-containing protein</fullName>
    </submittedName>
</protein>
<dbReference type="InterPro" id="IPR018710">
    <property type="entry name" value="DUF2232"/>
</dbReference>
<gene>
    <name evidence="2" type="ORF">EC501_09565</name>
</gene>
<dbReference type="AlphaFoldDB" id="A0A3M8H9W3"/>
<feature type="transmembrane region" description="Helical" evidence="1">
    <location>
        <begin position="218"/>
        <end position="234"/>
    </location>
</feature>
<dbReference type="RefSeq" id="WP_122972063.1">
    <property type="nucleotide sequence ID" value="NZ_RHLQ01000020.1"/>
</dbReference>
<name>A0A3M8H9W3_9BACI</name>
<feature type="transmembrane region" description="Helical" evidence="1">
    <location>
        <begin position="240"/>
        <end position="264"/>
    </location>
</feature>
<dbReference type="Pfam" id="PF09991">
    <property type="entry name" value="DUF2232"/>
    <property type="match status" value="1"/>
</dbReference>
<dbReference type="PANTHER" id="PTHR41324">
    <property type="entry name" value="MEMBRANE PROTEIN-RELATED"/>
    <property type="match status" value="1"/>
</dbReference>
<dbReference type="EMBL" id="RHLQ01000020">
    <property type="protein sequence ID" value="RNC98880.1"/>
    <property type="molecule type" value="Genomic_DNA"/>
</dbReference>
<keyword evidence="1" id="KW-0812">Transmembrane</keyword>
<proteinExistence type="predicted"/>
<dbReference type="PANTHER" id="PTHR41324:SF1">
    <property type="entry name" value="DUF2232 DOMAIN-CONTAINING PROTEIN"/>
    <property type="match status" value="1"/>
</dbReference>
<reference evidence="2 3" key="1">
    <citation type="journal article" date="2014" name="Int. J. Syst. Evol. Microbiol.">
        <title>Lysinibacillus halotolerans sp. nov., isolated from saline-alkaline soil.</title>
        <authorList>
            <person name="Kong D."/>
            <person name="Wang Y."/>
            <person name="Zhao B."/>
            <person name="Li Y."/>
            <person name="Song J."/>
            <person name="Zhai Y."/>
            <person name="Zhang C."/>
            <person name="Wang H."/>
            <person name="Chen X."/>
            <person name="Zhao B."/>
            <person name="Ruan Z."/>
        </authorList>
    </citation>
    <scope>NUCLEOTIDE SEQUENCE [LARGE SCALE GENOMIC DNA]</scope>
    <source>
        <strain evidence="2 3">MCCC 1A12703</strain>
    </source>
</reference>
<keyword evidence="1" id="KW-0472">Membrane</keyword>
<feature type="transmembrane region" description="Helical" evidence="1">
    <location>
        <begin position="276"/>
        <end position="298"/>
    </location>
</feature>
<feature type="transmembrane region" description="Helical" evidence="1">
    <location>
        <begin position="100"/>
        <end position="120"/>
    </location>
</feature>
<organism evidence="2 3">
    <name type="scientific">Lysinibacillus halotolerans</name>
    <dbReference type="NCBI Taxonomy" id="1368476"/>
    <lineage>
        <taxon>Bacteria</taxon>
        <taxon>Bacillati</taxon>
        <taxon>Bacillota</taxon>
        <taxon>Bacilli</taxon>
        <taxon>Bacillales</taxon>
        <taxon>Bacillaceae</taxon>
        <taxon>Lysinibacillus</taxon>
    </lineage>
</organism>
<evidence type="ECO:0000313" key="3">
    <source>
        <dbReference type="Proteomes" id="UP000279909"/>
    </source>
</evidence>
<evidence type="ECO:0000256" key="1">
    <source>
        <dbReference type="SAM" id="Phobius"/>
    </source>
</evidence>
<accession>A0A3M8H9W3</accession>
<comment type="caution">
    <text evidence="2">The sequence shown here is derived from an EMBL/GenBank/DDBJ whole genome shotgun (WGS) entry which is preliminary data.</text>
</comment>
<dbReference type="Proteomes" id="UP000279909">
    <property type="component" value="Unassembled WGS sequence"/>
</dbReference>